<accession>A0A4C1Z6D2</accession>
<proteinExistence type="predicted"/>
<dbReference type="EMBL" id="BGZK01001551">
    <property type="protein sequence ID" value="GBP82165.1"/>
    <property type="molecule type" value="Genomic_DNA"/>
</dbReference>
<reference evidence="2 3" key="1">
    <citation type="journal article" date="2019" name="Commun. Biol.">
        <title>The bagworm genome reveals a unique fibroin gene that provides high tensile strength.</title>
        <authorList>
            <person name="Kono N."/>
            <person name="Nakamura H."/>
            <person name="Ohtoshi R."/>
            <person name="Tomita M."/>
            <person name="Numata K."/>
            <person name="Arakawa K."/>
        </authorList>
    </citation>
    <scope>NUCLEOTIDE SEQUENCE [LARGE SCALE GENOMIC DNA]</scope>
</reference>
<feature type="region of interest" description="Disordered" evidence="1">
    <location>
        <begin position="121"/>
        <end position="149"/>
    </location>
</feature>
<sequence length="164" mass="17962">MRAIRNFAYLAAVIINKPYEVAAGALMQVQLQADSSAARSTSYTTTHASAGLSNQHVSIGDDNVNGGRFIDDDDRFELARRSRATDHRAAVAHPPLTTMATIDNRARRGAAAANRVMTRAPPTNRGAAVRPRPRGARAHWPPPPTARGRRYAEHNRLGHIRIRI</sequence>
<protein>
    <submittedName>
        <fullName evidence="2">Uncharacterized protein</fullName>
    </submittedName>
</protein>
<evidence type="ECO:0000256" key="1">
    <source>
        <dbReference type="SAM" id="MobiDB-lite"/>
    </source>
</evidence>
<gene>
    <name evidence="2" type="ORF">EVAR_60455_1</name>
</gene>
<dbReference type="Proteomes" id="UP000299102">
    <property type="component" value="Unassembled WGS sequence"/>
</dbReference>
<keyword evidence="3" id="KW-1185">Reference proteome</keyword>
<evidence type="ECO:0000313" key="2">
    <source>
        <dbReference type="EMBL" id="GBP82165.1"/>
    </source>
</evidence>
<comment type="caution">
    <text evidence="2">The sequence shown here is derived from an EMBL/GenBank/DDBJ whole genome shotgun (WGS) entry which is preliminary data.</text>
</comment>
<organism evidence="2 3">
    <name type="scientific">Eumeta variegata</name>
    <name type="common">Bagworm moth</name>
    <name type="synonym">Eumeta japonica</name>
    <dbReference type="NCBI Taxonomy" id="151549"/>
    <lineage>
        <taxon>Eukaryota</taxon>
        <taxon>Metazoa</taxon>
        <taxon>Ecdysozoa</taxon>
        <taxon>Arthropoda</taxon>
        <taxon>Hexapoda</taxon>
        <taxon>Insecta</taxon>
        <taxon>Pterygota</taxon>
        <taxon>Neoptera</taxon>
        <taxon>Endopterygota</taxon>
        <taxon>Lepidoptera</taxon>
        <taxon>Glossata</taxon>
        <taxon>Ditrysia</taxon>
        <taxon>Tineoidea</taxon>
        <taxon>Psychidae</taxon>
        <taxon>Oiketicinae</taxon>
        <taxon>Eumeta</taxon>
    </lineage>
</organism>
<evidence type="ECO:0000313" key="3">
    <source>
        <dbReference type="Proteomes" id="UP000299102"/>
    </source>
</evidence>
<name>A0A4C1Z6D2_EUMVA</name>
<dbReference type="AlphaFoldDB" id="A0A4C1Z6D2"/>